<dbReference type="InterPro" id="IPR001173">
    <property type="entry name" value="Glyco_trans_2-like"/>
</dbReference>
<dbReference type="InterPro" id="IPR029044">
    <property type="entry name" value="Nucleotide-diphossugar_trans"/>
</dbReference>
<dbReference type="PANTHER" id="PTHR43646:SF3">
    <property type="entry name" value="SLR1566 PROTEIN"/>
    <property type="match status" value="1"/>
</dbReference>
<feature type="transmembrane region" description="Helical" evidence="1">
    <location>
        <begin position="332"/>
        <end position="349"/>
    </location>
</feature>
<keyword evidence="4" id="KW-1185">Reference proteome</keyword>
<dbReference type="EMBL" id="BMOY01000048">
    <property type="protein sequence ID" value="GGJ12888.1"/>
    <property type="molecule type" value="Genomic_DNA"/>
</dbReference>
<dbReference type="GO" id="GO:0016740">
    <property type="term" value="F:transferase activity"/>
    <property type="evidence" value="ECO:0007669"/>
    <property type="project" value="UniProtKB-KW"/>
</dbReference>
<dbReference type="CDD" id="cd00761">
    <property type="entry name" value="Glyco_tranf_GTA_type"/>
    <property type="match status" value="1"/>
</dbReference>
<name>A0A917NMZ4_9BACL</name>
<evidence type="ECO:0000259" key="2">
    <source>
        <dbReference type="Pfam" id="PF00535"/>
    </source>
</evidence>
<protein>
    <submittedName>
        <fullName evidence="3">Glycosyl transferase</fullName>
    </submittedName>
</protein>
<reference evidence="3" key="2">
    <citation type="submission" date="2020-09" db="EMBL/GenBank/DDBJ databases">
        <authorList>
            <person name="Sun Q."/>
            <person name="Ohkuma M."/>
        </authorList>
    </citation>
    <scope>NUCLEOTIDE SEQUENCE</scope>
    <source>
        <strain evidence="3">JCM 18487</strain>
    </source>
</reference>
<feature type="domain" description="Glycosyltransferase 2-like" evidence="2">
    <location>
        <begin position="69"/>
        <end position="241"/>
    </location>
</feature>
<dbReference type="Gene3D" id="3.90.550.10">
    <property type="entry name" value="Spore Coat Polysaccharide Biosynthesis Protein SpsA, Chain A"/>
    <property type="match status" value="1"/>
</dbReference>
<keyword evidence="3" id="KW-0808">Transferase</keyword>
<evidence type="ECO:0000313" key="4">
    <source>
        <dbReference type="Proteomes" id="UP000637695"/>
    </source>
</evidence>
<organism evidence="3 4">
    <name type="scientific">Alicyclobacillus cellulosilyticus</name>
    <dbReference type="NCBI Taxonomy" id="1003997"/>
    <lineage>
        <taxon>Bacteria</taxon>
        <taxon>Bacillati</taxon>
        <taxon>Bacillota</taxon>
        <taxon>Bacilli</taxon>
        <taxon>Bacillales</taxon>
        <taxon>Alicyclobacillaceae</taxon>
        <taxon>Alicyclobacillus</taxon>
    </lineage>
</organism>
<feature type="transmembrane region" description="Helical" evidence="1">
    <location>
        <begin position="302"/>
        <end position="320"/>
    </location>
</feature>
<keyword evidence="1" id="KW-0812">Transmembrane</keyword>
<dbReference type="SUPFAM" id="SSF53448">
    <property type="entry name" value="Nucleotide-diphospho-sugar transferases"/>
    <property type="match status" value="1"/>
</dbReference>
<sequence length="418" mass="46910">MHMVWARWLAVLHMVEIGWWSAWLARGMALFWTGLAFLCLWDLVRVPKLSAVAPPAAAGSGRQGEPRVSVVIAARDEADNLPATLVALADQALREMEVIVVDDRSQDETWACIERWMARDARVRGVKVAALPPGWLGKNHALWQGALQAHGRWLVFLDADVRLHPQALAEAVAYAEREGLGHLTLAPRVPLSGGWLRALAALFVLTLVLFIRPQSAWRPRRRAYAGIGAFNMVRRDVYQRLGGHAAIRLRPDDDAALGKLLKRAGVRQRLLRAEDRAEVTWYPSLPAMVRGLEKSPLAAVGYRPWLLFLAMFVYLVLYDGPVVGCLTGGPAWPWWLYTVTLITVLYGLMRPVVPMPWLACLLWPGAVLLFAWTYARAAWLAYRRGGLIWRGTFYPLRELRGGETAFKRSVLHHPHGVE</sequence>
<accession>A0A917NMZ4</accession>
<keyword evidence="1" id="KW-0472">Membrane</keyword>
<reference evidence="3" key="1">
    <citation type="journal article" date="2014" name="Int. J. Syst. Evol. Microbiol.">
        <title>Complete genome sequence of Corynebacterium casei LMG S-19264T (=DSM 44701T), isolated from a smear-ripened cheese.</title>
        <authorList>
            <consortium name="US DOE Joint Genome Institute (JGI-PGF)"/>
            <person name="Walter F."/>
            <person name="Albersmeier A."/>
            <person name="Kalinowski J."/>
            <person name="Ruckert C."/>
        </authorList>
    </citation>
    <scope>NUCLEOTIDE SEQUENCE</scope>
    <source>
        <strain evidence="3">JCM 18487</strain>
    </source>
</reference>
<feature type="transmembrane region" description="Helical" evidence="1">
    <location>
        <begin position="194"/>
        <end position="211"/>
    </location>
</feature>
<comment type="caution">
    <text evidence="3">The sequence shown here is derived from an EMBL/GenBank/DDBJ whole genome shotgun (WGS) entry which is preliminary data.</text>
</comment>
<dbReference type="PANTHER" id="PTHR43646">
    <property type="entry name" value="GLYCOSYLTRANSFERASE"/>
    <property type="match status" value="1"/>
</dbReference>
<evidence type="ECO:0000313" key="3">
    <source>
        <dbReference type="EMBL" id="GGJ12888.1"/>
    </source>
</evidence>
<dbReference type="Pfam" id="PF00535">
    <property type="entry name" value="Glycos_transf_2"/>
    <property type="match status" value="1"/>
</dbReference>
<gene>
    <name evidence="3" type="ORF">GCM10010885_22760</name>
</gene>
<evidence type="ECO:0000256" key="1">
    <source>
        <dbReference type="SAM" id="Phobius"/>
    </source>
</evidence>
<proteinExistence type="predicted"/>
<dbReference type="AlphaFoldDB" id="A0A917NMZ4"/>
<dbReference type="Proteomes" id="UP000637695">
    <property type="component" value="Unassembled WGS sequence"/>
</dbReference>
<feature type="transmembrane region" description="Helical" evidence="1">
    <location>
        <begin position="355"/>
        <end position="375"/>
    </location>
</feature>
<keyword evidence="1" id="KW-1133">Transmembrane helix</keyword>